<evidence type="ECO:0000256" key="5">
    <source>
        <dbReference type="ARBA" id="ARBA00023180"/>
    </source>
</evidence>
<evidence type="ECO:0000256" key="4">
    <source>
        <dbReference type="ARBA" id="ARBA00023157"/>
    </source>
</evidence>
<evidence type="ECO:0000256" key="3">
    <source>
        <dbReference type="ARBA" id="ARBA00022737"/>
    </source>
</evidence>
<feature type="non-terminal residue" evidence="8">
    <location>
        <position position="1"/>
    </location>
</feature>
<dbReference type="InterPro" id="IPR000436">
    <property type="entry name" value="Sushi_SCR_CCP_dom"/>
</dbReference>
<dbReference type="PANTHER" id="PTHR19325:SF573">
    <property type="entry name" value="MEMBRANE COFACTOR PROTEIN"/>
    <property type="match status" value="1"/>
</dbReference>
<dbReference type="SMART" id="SM00032">
    <property type="entry name" value="CCP"/>
    <property type="match status" value="1"/>
</dbReference>
<accession>A0AAD9NRX5</accession>
<dbReference type="PANTHER" id="PTHR19325">
    <property type="entry name" value="COMPLEMENT COMPONENT-RELATED SUSHI DOMAIN-CONTAINING"/>
    <property type="match status" value="1"/>
</dbReference>
<dbReference type="Gene3D" id="2.10.70.10">
    <property type="entry name" value="Complement Module, domain 1"/>
    <property type="match status" value="1"/>
</dbReference>
<evidence type="ECO:0000256" key="1">
    <source>
        <dbReference type="ARBA" id="ARBA00022659"/>
    </source>
</evidence>
<reference evidence="8" key="1">
    <citation type="journal article" date="2023" name="Mol. Biol. Evol.">
        <title>Third-Generation Sequencing Reveals the Adaptive Role of the Epigenome in Three Deep-Sea Polychaetes.</title>
        <authorList>
            <person name="Perez M."/>
            <person name="Aroh O."/>
            <person name="Sun Y."/>
            <person name="Lan Y."/>
            <person name="Juniper S.K."/>
            <person name="Young C.R."/>
            <person name="Angers B."/>
            <person name="Qian P.Y."/>
        </authorList>
    </citation>
    <scope>NUCLEOTIDE SEQUENCE</scope>
    <source>
        <strain evidence="8">R07B-5</strain>
    </source>
</reference>
<comment type="caution">
    <text evidence="8">The sequence shown here is derived from an EMBL/GenBank/DDBJ whole genome shotgun (WGS) entry which is preliminary data.</text>
</comment>
<feature type="disulfide bond" evidence="6">
    <location>
        <begin position="47"/>
        <end position="74"/>
    </location>
</feature>
<dbReference type="InterPro" id="IPR035976">
    <property type="entry name" value="Sushi/SCR/CCP_sf"/>
</dbReference>
<keyword evidence="9" id="KW-1185">Reference proteome</keyword>
<dbReference type="EMBL" id="JAODUO010000455">
    <property type="protein sequence ID" value="KAK2180160.1"/>
    <property type="molecule type" value="Genomic_DNA"/>
</dbReference>
<gene>
    <name evidence="8" type="ORF">NP493_454g00020</name>
</gene>
<keyword evidence="4 6" id="KW-1015">Disulfide bond</keyword>
<comment type="caution">
    <text evidence="6">Lacks conserved residue(s) required for the propagation of feature annotation.</text>
</comment>
<dbReference type="Proteomes" id="UP001209878">
    <property type="component" value="Unassembled WGS sequence"/>
</dbReference>
<proteinExistence type="predicted"/>
<dbReference type="AlphaFoldDB" id="A0AAD9NRX5"/>
<dbReference type="PROSITE" id="PS50923">
    <property type="entry name" value="SUSHI"/>
    <property type="match status" value="1"/>
</dbReference>
<keyword evidence="5" id="KW-0325">Glycoprotein</keyword>
<sequence length="152" mass="16826">VVTRSFSKYIIWCLLGKVCREIVPLKNGQVLTSMDLFHYEDVARFICDIGYVMDGEKEIKCTSDGTWSASEPTCKVATCTIPDISSLKYKPVLEPSTGSINYGSTINVNCTGHLPDPVFIQHKCVYDKESKSYKFVYGDSLECPGTCSGVTL</sequence>
<evidence type="ECO:0000256" key="2">
    <source>
        <dbReference type="ARBA" id="ARBA00022729"/>
    </source>
</evidence>
<evidence type="ECO:0000256" key="6">
    <source>
        <dbReference type="PROSITE-ProRule" id="PRU00302"/>
    </source>
</evidence>
<keyword evidence="1 6" id="KW-0768">Sushi</keyword>
<dbReference type="SUPFAM" id="SSF57535">
    <property type="entry name" value="Complement control module/SCR domain"/>
    <property type="match status" value="1"/>
</dbReference>
<evidence type="ECO:0000313" key="9">
    <source>
        <dbReference type="Proteomes" id="UP001209878"/>
    </source>
</evidence>
<keyword evidence="2" id="KW-0732">Signal</keyword>
<dbReference type="Pfam" id="PF00084">
    <property type="entry name" value="Sushi"/>
    <property type="match status" value="1"/>
</dbReference>
<keyword evidence="3" id="KW-0677">Repeat</keyword>
<evidence type="ECO:0000259" key="7">
    <source>
        <dbReference type="PROSITE" id="PS50923"/>
    </source>
</evidence>
<name>A0AAD9NRX5_RIDPI</name>
<dbReference type="FunFam" id="2.10.70.10:FF:000014">
    <property type="entry name" value="Membrane cofactor protein"/>
    <property type="match status" value="1"/>
</dbReference>
<dbReference type="CDD" id="cd00033">
    <property type="entry name" value="CCP"/>
    <property type="match status" value="1"/>
</dbReference>
<feature type="domain" description="Sushi" evidence="7">
    <location>
        <begin position="17"/>
        <end position="76"/>
    </location>
</feature>
<dbReference type="InterPro" id="IPR050350">
    <property type="entry name" value="Compl-Cell_Adhes-Reg"/>
</dbReference>
<evidence type="ECO:0000313" key="8">
    <source>
        <dbReference type="EMBL" id="KAK2180160.1"/>
    </source>
</evidence>
<protein>
    <recommendedName>
        <fullName evidence="7">Sushi domain-containing protein</fullName>
    </recommendedName>
</protein>
<organism evidence="8 9">
    <name type="scientific">Ridgeia piscesae</name>
    <name type="common">Tubeworm</name>
    <dbReference type="NCBI Taxonomy" id="27915"/>
    <lineage>
        <taxon>Eukaryota</taxon>
        <taxon>Metazoa</taxon>
        <taxon>Spiralia</taxon>
        <taxon>Lophotrochozoa</taxon>
        <taxon>Annelida</taxon>
        <taxon>Polychaeta</taxon>
        <taxon>Sedentaria</taxon>
        <taxon>Canalipalpata</taxon>
        <taxon>Sabellida</taxon>
        <taxon>Siboglinidae</taxon>
        <taxon>Ridgeia</taxon>
    </lineage>
</organism>